<dbReference type="PANTHER" id="PTHR12147">
    <property type="entry name" value="METALLOPEPTIDASE M28 FAMILY MEMBER"/>
    <property type="match status" value="1"/>
</dbReference>
<keyword evidence="1" id="KW-0378">Hydrolase</keyword>
<dbReference type="PANTHER" id="PTHR12147:SF26">
    <property type="entry name" value="PEPTIDASE M28 DOMAIN-CONTAINING PROTEIN"/>
    <property type="match status" value="1"/>
</dbReference>
<evidence type="ECO:0000313" key="3">
    <source>
        <dbReference type="EMBL" id="MBW4464815.1"/>
    </source>
</evidence>
<sequence length="324" mass="34707">MAALAAAAILLWQMRLPLLQRFTPAPALLSDAPAQAIELPRAVPERLWADLEGLSFKRYREAERAQARLYIQQRLEVAGWQTQLQPFAGGVNLVAERQGSDPSLGAILLGAHYDTVEVAPGADDNATAVAALLEAARLLKPPTPRTLQLVFFDLEERGLLGSKPFVEQLSPKSVQAAVVLDMIGYRCDQPGCQSYPPLLPMQSPPDRGDFLAVLGDQSHADLLKYFTAGTASGNASGNASGAQVLPPVITLAIPTLGGLAPDLVRSDHAPFWNKGIGAVLVSDTANFRNPNYHQASDTLETIDPDFFVGSAQIVINAVAQMLQN</sequence>
<reference evidence="3" key="1">
    <citation type="submission" date="2021-05" db="EMBL/GenBank/DDBJ databases">
        <authorList>
            <person name="Pietrasiak N."/>
            <person name="Ward R."/>
            <person name="Stajich J.E."/>
            <person name="Kurbessoian T."/>
        </authorList>
    </citation>
    <scope>NUCLEOTIDE SEQUENCE</scope>
    <source>
        <strain evidence="3">GSE-TBD4-15B</strain>
    </source>
</reference>
<dbReference type="GO" id="GO:0008235">
    <property type="term" value="F:metalloexopeptidase activity"/>
    <property type="evidence" value="ECO:0007669"/>
    <property type="project" value="InterPro"/>
</dbReference>
<dbReference type="PROSITE" id="PS00758">
    <property type="entry name" value="ARGE_DAPE_CPG2_1"/>
    <property type="match status" value="1"/>
</dbReference>
<name>A0A951P913_9CYAN</name>
<proteinExistence type="predicted"/>
<dbReference type="Gene3D" id="3.40.630.10">
    <property type="entry name" value="Zn peptidases"/>
    <property type="match status" value="1"/>
</dbReference>
<protein>
    <submittedName>
        <fullName evidence="3">M20/M25/M40 family metallo-hydrolase</fullName>
    </submittedName>
</protein>
<feature type="domain" description="Peptidase M28" evidence="2">
    <location>
        <begin position="92"/>
        <end position="316"/>
    </location>
</feature>
<organism evidence="3 4">
    <name type="scientific">Pegethrix bostrychoides GSE-TBD4-15B</name>
    <dbReference type="NCBI Taxonomy" id="2839662"/>
    <lineage>
        <taxon>Bacteria</taxon>
        <taxon>Bacillati</taxon>
        <taxon>Cyanobacteriota</taxon>
        <taxon>Cyanophyceae</taxon>
        <taxon>Oculatellales</taxon>
        <taxon>Oculatellaceae</taxon>
        <taxon>Pegethrix</taxon>
    </lineage>
</organism>
<evidence type="ECO:0000259" key="2">
    <source>
        <dbReference type="Pfam" id="PF04389"/>
    </source>
</evidence>
<accession>A0A951P913</accession>
<dbReference type="GO" id="GO:0006508">
    <property type="term" value="P:proteolysis"/>
    <property type="evidence" value="ECO:0007669"/>
    <property type="project" value="InterPro"/>
</dbReference>
<dbReference type="AlphaFoldDB" id="A0A951P913"/>
<gene>
    <name evidence="3" type="ORF">KME07_05160</name>
</gene>
<dbReference type="Pfam" id="PF04389">
    <property type="entry name" value="Peptidase_M28"/>
    <property type="match status" value="1"/>
</dbReference>
<dbReference type="EMBL" id="JAHHHV010000021">
    <property type="protein sequence ID" value="MBW4464815.1"/>
    <property type="molecule type" value="Genomic_DNA"/>
</dbReference>
<comment type="caution">
    <text evidence="3">The sequence shown here is derived from an EMBL/GenBank/DDBJ whole genome shotgun (WGS) entry which is preliminary data.</text>
</comment>
<evidence type="ECO:0000256" key="1">
    <source>
        <dbReference type="ARBA" id="ARBA00022801"/>
    </source>
</evidence>
<dbReference type="SUPFAM" id="SSF53187">
    <property type="entry name" value="Zn-dependent exopeptidases"/>
    <property type="match status" value="1"/>
</dbReference>
<dbReference type="Proteomes" id="UP000707356">
    <property type="component" value="Unassembled WGS sequence"/>
</dbReference>
<reference evidence="3" key="2">
    <citation type="journal article" date="2022" name="Microbiol. Resour. Announc.">
        <title>Metagenome Sequencing to Explore Phylogenomics of Terrestrial Cyanobacteria.</title>
        <authorList>
            <person name="Ward R.D."/>
            <person name="Stajich J.E."/>
            <person name="Johansen J.R."/>
            <person name="Huntemann M."/>
            <person name="Clum A."/>
            <person name="Foster B."/>
            <person name="Foster B."/>
            <person name="Roux S."/>
            <person name="Palaniappan K."/>
            <person name="Varghese N."/>
            <person name="Mukherjee S."/>
            <person name="Reddy T.B.K."/>
            <person name="Daum C."/>
            <person name="Copeland A."/>
            <person name="Chen I.A."/>
            <person name="Ivanova N.N."/>
            <person name="Kyrpides N.C."/>
            <person name="Shapiro N."/>
            <person name="Eloe-Fadrosh E.A."/>
            <person name="Pietrasiak N."/>
        </authorList>
    </citation>
    <scope>NUCLEOTIDE SEQUENCE</scope>
    <source>
        <strain evidence="3">GSE-TBD4-15B</strain>
    </source>
</reference>
<evidence type="ECO:0000313" key="4">
    <source>
        <dbReference type="Proteomes" id="UP000707356"/>
    </source>
</evidence>
<dbReference type="InterPro" id="IPR007484">
    <property type="entry name" value="Peptidase_M28"/>
</dbReference>
<dbReference type="InterPro" id="IPR001261">
    <property type="entry name" value="ArgE/DapE_CS"/>
</dbReference>
<dbReference type="InterPro" id="IPR045175">
    <property type="entry name" value="M28_fam"/>
</dbReference>